<gene>
    <name evidence="3" type="ORF">PSON_ATCC_30995.1.T0330364</name>
</gene>
<dbReference type="AlphaFoldDB" id="A0A8S1M5W2"/>
<keyword evidence="4" id="KW-1185">Reference proteome</keyword>
<accession>A0A8S1M5W2</accession>
<evidence type="ECO:0008006" key="5">
    <source>
        <dbReference type="Google" id="ProtNLM"/>
    </source>
</evidence>
<dbReference type="PROSITE" id="PS51450">
    <property type="entry name" value="LRR"/>
    <property type="match status" value="1"/>
</dbReference>
<reference evidence="3" key="1">
    <citation type="submission" date="2021-01" db="EMBL/GenBank/DDBJ databases">
        <authorList>
            <consortium name="Genoscope - CEA"/>
            <person name="William W."/>
        </authorList>
    </citation>
    <scope>NUCLEOTIDE SEQUENCE</scope>
</reference>
<dbReference type="InterPro" id="IPR001611">
    <property type="entry name" value="Leu-rich_rpt"/>
</dbReference>
<evidence type="ECO:0000256" key="2">
    <source>
        <dbReference type="ARBA" id="ARBA00022737"/>
    </source>
</evidence>
<name>A0A8S1M5W2_9CILI</name>
<keyword evidence="1" id="KW-0433">Leucine-rich repeat</keyword>
<dbReference type="InterPro" id="IPR040091">
    <property type="entry name" value="LRRC56"/>
</dbReference>
<dbReference type="PANTHER" id="PTHR22708">
    <property type="entry name" value="LEUCINE-RICH REPEAT-CONTAINING PROTEIN 56"/>
    <property type="match status" value="1"/>
</dbReference>
<dbReference type="InterPro" id="IPR025875">
    <property type="entry name" value="Leu-rich_rpt_4"/>
</dbReference>
<protein>
    <recommendedName>
        <fullName evidence="5">Leucine Rich Repeat family protein</fullName>
    </recommendedName>
</protein>
<evidence type="ECO:0000313" key="3">
    <source>
        <dbReference type="EMBL" id="CAD8075670.1"/>
    </source>
</evidence>
<evidence type="ECO:0000313" key="4">
    <source>
        <dbReference type="Proteomes" id="UP000692954"/>
    </source>
</evidence>
<organism evidence="3 4">
    <name type="scientific">Paramecium sonneborni</name>
    <dbReference type="NCBI Taxonomy" id="65129"/>
    <lineage>
        <taxon>Eukaryota</taxon>
        <taxon>Sar</taxon>
        <taxon>Alveolata</taxon>
        <taxon>Ciliophora</taxon>
        <taxon>Intramacronucleata</taxon>
        <taxon>Oligohymenophorea</taxon>
        <taxon>Peniculida</taxon>
        <taxon>Parameciidae</taxon>
        <taxon>Paramecium</taxon>
    </lineage>
</organism>
<evidence type="ECO:0000256" key="1">
    <source>
        <dbReference type="ARBA" id="ARBA00022614"/>
    </source>
</evidence>
<dbReference type="EMBL" id="CAJJDN010000033">
    <property type="protein sequence ID" value="CAD8075670.1"/>
    <property type="molecule type" value="Genomic_DNA"/>
</dbReference>
<dbReference type="Proteomes" id="UP000692954">
    <property type="component" value="Unassembled WGS sequence"/>
</dbReference>
<dbReference type="PANTHER" id="PTHR22708:SF0">
    <property type="entry name" value="LEUCINE-RICH REPEAT-CONTAINING PROTEIN 56"/>
    <property type="match status" value="1"/>
</dbReference>
<dbReference type="OrthoDB" id="676979at2759"/>
<comment type="caution">
    <text evidence="3">The sequence shown here is derived from an EMBL/GenBank/DDBJ whole genome shotgun (WGS) entry which is preliminary data.</text>
</comment>
<sequence>MKLNQKLLERLDESLAQSFVQKYHEEKNRKVAPEEFISDDYKGNFRVRQVGDKQENLKKSKLDAMSTATSNFYKETATPNSSKPPSSINTSKLLDQSKISQLKQTIISNRITSAQPTRPLMIKKIQKNTEQLQFEQKEQKEQKPPIFALKRLSSAKQQQQDEDKSIIQNQEQSLNNSIVTKPSILRRSSLTQQGKKIELKKEEEVETKKLSLPKQQESQISEPIFQLQIAKRKIDDMIYDTMDVDTLSEITKKNESQFDQIKSIQFRFNTMNDSLYMLGEYLQNLQELKLNHSQIESLRLLGTKLRNLQILWISNSKLTDISGVMSMPNLVEFYCSFNNIKDISPLAFHEKISILDIEGNELAEESQIDYLESLNLQQLIISSNPLIKEDYLREKLYEKLPATEIYIDDNDIPTESQFISETNQIQQLYDIAQMMDSKFDLVKVEELKDLEEKVKSQLEKELLEEPDENRLLSLSIKQKPLEKSKLKRPQTAQVQYNYTPDPTSELVGLDEAFAGNPLKAARKHKQNKEQIFDPTDRKSIDIQTLLNKFK</sequence>
<dbReference type="Pfam" id="PF12799">
    <property type="entry name" value="LRR_4"/>
    <property type="match status" value="1"/>
</dbReference>
<keyword evidence="2" id="KW-0677">Repeat</keyword>
<proteinExistence type="predicted"/>